<dbReference type="Gene3D" id="3.80.10.10">
    <property type="entry name" value="Ribonuclease Inhibitor"/>
    <property type="match status" value="1"/>
</dbReference>
<evidence type="ECO:0000313" key="3">
    <source>
        <dbReference type="Proteomes" id="UP000324705"/>
    </source>
</evidence>
<proteinExistence type="predicted"/>
<dbReference type="PANTHER" id="PTHR34709:SF25">
    <property type="entry name" value="OS06G0688400 PROTEIN"/>
    <property type="match status" value="1"/>
</dbReference>
<gene>
    <name evidence="2" type="ORF">TRITD_3Bv1G064500</name>
</gene>
<organism evidence="2 3">
    <name type="scientific">Triticum turgidum subsp. durum</name>
    <name type="common">Durum wheat</name>
    <name type="synonym">Triticum durum</name>
    <dbReference type="NCBI Taxonomy" id="4567"/>
    <lineage>
        <taxon>Eukaryota</taxon>
        <taxon>Viridiplantae</taxon>
        <taxon>Streptophyta</taxon>
        <taxon>Embryophyta</taxon>
        <taxon>Tracheophyta</taxon>
        <taxon>Spermatophyta</taxon>
        <taxon>Magnoliopsida</taxon>
        <taxon>Liliopsida</taxon>
        <taxon>Poales</taxon>
        <taxon>Poaceae</taxon>
        <taxon>BOP clade</taxon>
        <taxon>Pooideae</taxon>
        <taxon>Triticodae</taxon>
        <taxon>Triticeae</taxon>
        <taxon>Triticinae</taxon>
        <taxon>Triticum</taxon>
    </lineage>
</organism>
<dbReference type="InterPro" id="IPR032675">
    <property type="entry name" value="LRR_dom_sf"/>
</dbReference>
<dbReference type="Pfam" id="PF00646">
    <property type="entry name" value="F-box"/>
    <property type="match status" value="1"/>
</dbReference>
<dbReference type="Proteomes" id="UP000324705">
    <property type="component" value="Chromosome 3B"/>
</dbReference>
<dbReference type="AlphaFoldDB" id="A0A9R1QDN9"/>
<dbReference type="Gramene" id="TRITD3Bv1G064500.1">
    <property type="protein sequence ID" value="TRITD3Bv1G064500.1"/>
    <property type="gene ID" value="TRITD3Bv1G064500"/>
</dbReference>
<name>A0A9R1QDN9_TRITD</name>
<dbReference type="InterPro" id="IPR055312">
    <property type="entry name" value="FBL15-like"/>
</dbReference>
<evidence type="ECO:0000259" key="1">
    <source>
        <dbReference type="Pfam" id="PF00646"/>
    </source>
</evidence>
<feature type="domain" description="F-box" evidence="1">
    <location>
        <begin position="40"/>
        <end position="77"/>
    </location>
</feature>
<reference evidence="2 3" key="1">
    <citation type="submission" date="2017-09" db="EMBL/GenBank/DDBJ databases">
        <authorList>
            <consortium name="International Durum Wheat Genome Sequencing Consortium (IDWGSC)"/>
            <person name="Milanesi L."/>
        </authorList>
    </citation>
    <scope>NUCLEOTIDE SEQUENCE [LARGE SCALE GENOMIC DNA]</scope>
    <source>
        <strain evidence="3">cv. Svevo</strain>
    </source>
</reference>
<dbReference type="InterPro" id="IPR001810">
    <property type="entry name" value="F-box_dom"/>
</dbReference>
<evidence type="ECO:0000313" key="2">
    <source>
        <dbReference type="EMBL" id="VAH74665.1"/>
    </source>
</evidence>
<dbReference type="SUPFAM" id="SSF81383">
    <property type="entry name" value="F-box domain"/>
    <property type="match status" value="1"/>
</dbReference>
<accession>A0A9R1QDN9</accession>
<protein>
    <recommendedName>
        <fullName evidence="1">F-box domain-containing protein</fullName>
    </recommendedName>
</protein>
<dbReference type="EMBL" id="LT934116">
    <property type="protein sequence ID" value="VAH74665.1"/>
    <property type="molecule type" value="Genomic_DNA"/>
</dbReference>
<dbReference type="OMA" id="TTQVGHD"/>
<keyword evidence="3" id="KW-1185">Reference proteome</keyword>
<dbReference type="PANTHER" id="PTHR34709">
    <property type="entry name" value="OS10G0396666 PROTEIN"/>
    <property type="match status" value="1"/>
</dbReference>
<sequence length="491" mass="55153">MRAGGRVGDRRARRFFSGADLAGKIAADPVSRGGARRTNISSLDDDLLLKLLRRLPIDAAVRTSVLSTRWCHLWKGVQDLSFCDLVSHTRSFSDLVREVLAGRESEEIRRLVIWIAKRSNASIFLVNPWIRIAAARVTGQFELQLPALGDDDAHGFIEVPSFSKARLLSIKAMDVELRLQRDGVFLALRGMLFTGVRLSQHGTSLGHIVTHCCPKLQILQLSRVSGIGELTLCSSSLIELRLAHVTEMVRLEVTTPGLRRIYLVNCFAFSLDLELDAVVVTAPMLSAVNWQGPCPRGVNFPGKTILDSLCVSESSSEVEEHSSFMDVLKRFRFTNLLTVHMPITRTTEEHQGLIEPIRLPKVEELELFLTTNGHLFAETVVSFLRRCTGLKRLQLNLVYLDDHSDCICGCRRAEVWDQAVYFGSLVELVWRAFRGTLDEKKFLLKVFWRGSLRKFTAELLGNAEQAAEIKQWLHAVCPTSCVLEFHDSTTN</sequence>
<dbReference type="InterPro" id="IPR036047">
    <property type="entry name" value="F-box-like_dom_sf"/>
</dbReference>